<dbReference type="Proteomes" id="UP000824261">
    <property type="component" value="Unassembled WGS sequence"/>
</dbReference>
<dbReference type="InterPro" id="IPR036291">
    <property type="entry name" value="NAD(P)-bd_dom_sf"/>
</dbReference>
<proteinExistence type="predicted"/>
<dbReference type="GO" id="GO:0050661">
    <property type="term" value="F:NADP binding"/>
    <property type="evidence" value="ECO:0007669"/>
    <property type="project" value="InterPro"/>
</dbReference>
<dbReference type="GO" id="GO:0051287">
    <property type="term" value="F:NAD binding"/>
    <property type="evidence" value="ECO:0007669"/>
    <property type="project" value="InterPro"/>
</dbReference>
<dbReference type="AlphaFoldDB" id="A0A9D1A1C5"/>
<dbReference type="PANTHER" id="PTHR43060:SF15">
    <property type="entry name" value="3-HYDROXYISOBUTYRATE DEHYDROGENASE-LIKE 1, MITOCHONDRIAL-RELATED"/>
    <property type="match status" value="1"/>
</dbReference>
<comment type="caution">
    <text evidence="3">The sequence shown here is derived from an EMBL/GenBank/DDBJ whole genome shotgun (WGS) entry which is preliminary data.</text>
</comment>
<dbReference type="Gene3D" id="3.40.50.720">
    <property type="entry name" value="NAD(P)-binding Rossmann-like Domain"/>
    <property type="match status" value="1"/>
</dbReference>
<sequence>MSISFVFVGDVKVGEPLARRLTEAGYLAASDVASADVVLTFCEGQTATEDVYFETNGLVQICAEGTYLIDLGATTPSFSKEIQAVALVNDLHAIDAPLFVDDPADADVFAHPESLRIFAGGEEDDYQAVLPLLEVLADEVTYLGVAGAGQTALAVASLQNAAQIASLMEADALCRASGVDAVAMMSASAEAGVISGRVRALHEAVCQERFDGAFTLEMLMAELTMALAAADDVDLILPQGEAAQHLLELLAVIGGSDKGVAALSLIYGEESACAQHGLDWTRAERVYGDGHDHDHDDDCGCGHHHDDEDADYGIEGYDGLGGFGSYSNN</sequence>
<dbReference type="SUPFAM" id="SSF51735">
    <property type="entry name" value="NAD(P)-binding Rossmann-fold domains"/>
    <property type="match status" value="1"/>
</dbReference>
<dbReference type="InterPro" id="IPR008927">
    <property type="entry name" value="6-PGluconate_DH-like_C_sf"/>
</dbReference>
<reference evidence="3" key="1">
    <citation type="submission" date="2020-10" db="EMBL/GenBank/DDBJ databases">
        <authorList>
            <person name="Gilroy R."/>
        </authorList>
    </citation>
    <scope>NUCLEOTIDE SEQUENCE</scope>
    <source>
        <strain evidence="3">ChiGjej1B1-2707</strain>
    </source>
</reference>
<organism evidence="3 4">
    <name type="scientific">Candidatus Aveggerthella stercoripullorum</name>
    <dbReference type="NCBI Taxonomy" id="2840688"/>
    <lineage>
        <taxon>Bacteria</taxon>
        <taxon>Bacillati</taxon>
        <taxon>Actinomycetota</taxon>
        <taxon>Coriobacteriia</taxon>
        <taxon>Eggerthellales</taxon>
        <taxon>Eggerthellaceae</taxon>
        <taxon>Eggerthellaceae incertae sedis</taxon>
        <taxon>Candidatus Aveggerthella</taxon>
    </lineage>
</organism>
<feature type="domain" description="3-hydroxyisobutyrate dehydrogenase-like NAD-binding" evidence="2">
    <location>
        <begin position="147"/>
        <end position="263"/>
    </location>
</feature>
<dbReference type="EMBL" id="DVGB01000102">
    <property type="protein sequence ID" value="HIR02272.1"/>
    <property type="molecule type" value="Genomic_DNA"/>
</dbReference>
<dbReference type="Pfam" id="PF03446">
    <property type="entry name" value="NAD_binding_2"/>
    <property type="match status" value="1"/>
</dbReference>
<reference evidence="3" key="2">
    <citation type="journal article" date="2021" name="PeerJ">
        <title>Extensive microbial diversity within the chicken gut microbiome revealed by metagenomics and culture.</title>
        <authorList>
            <person name="Gilroy R."/>
            <person name="Ravi A."/>
            <person name="Getino M."/>
            <person name="Pursley I."/>
            <person name="Horton D.L."/>
            <person name="Alikhan N.F."/>
            <person name="Baker D."/>
            <person name="Gharbi K."/>
            <person name="Hall N."/>
            <person name="Watson M."/>
            <person name="Adriaenssens E.M."/>
            <person name="Foster-Nyarko E."/>
            <person name="Jarju S."/>
            <person name="Secka A."/>
            <person name="Antonio M."/>
            <person name="Oren A."/>
            <person name="Chaudhuri R.R."/>
            <person name="La Ragione R."/>
            <person name="Hildebrand F."/>
            <person name="Pallen M.J."/>
        </authorList>
    </citation>
    <scope>NUCLEOTIDE SEQUENCE</scope>
    <source>
        <strain evidence="3">ChiGjej1B1-2707</strain>
    </source>
</reference>
<dbReference type="Pfam" id="PF14833">
    <property type="entry name" value="NAD_binding_11"/>
    <property type="match status" value="1"/>
</dbReference>
<gene>
    <name evidence="3" type="ORF">IAA69_08450</name>
</gene>
<feature type="domain" description="6-phosphogluconate dehydrogenase NADP-binding" evidence="1">
    <location>
        <begin position="28"/>
        <end position="144"/>
    </location>
</feature>
<protein>
    <submittedName>
        <fullName evidence="3">NAD(P)-dependent oxidoreductase</fullName>
    </submittedName>
</protein>
<name>A0A9D1A1C5_9ACTN</name>
<dbReference type="InterPro" id="IPR029154">
    <property type="entry name" value="HIBADH-like_NADP-bd"/>
</dbReference>
<dbReference type="InterPro" id="IPR013328">
    <property type="entry name" value="6PGD_dom2"/>
</dbReference>
<evidence type="ECO:0000259" key="2">
    <source>
        <dbReference type="Pfam" id="PF14833"/>
    </source>
</evidence>
<dbReference type="PANTHER" id="PTHR43060">
    <property type="entry name" value="3-HYDROXYISOBUTYRATE DEHYDROGENASE-LIKE 1, MITOCHONDRIAL-RELATED"/>
    <property type="match status" value="1"/>
</dbReference>
<evidence type="ECO:0000313" key="4">
    <source>
        <dbReference type="Proteomes" id="UP000824261"/>
    </source>
</evidence>
<evidence type="ECO:0000259" key="1">
    <source>
        <dbReference type="Pfam" id="PF03446"/>
    </source>
</evidence>
<dbReference type="SUPFAM" id="SSF48179">
    <property type="entry name" value="6-phosphogluconate dehydrogenase C-terminal domain-like"/>
    <property type="match status" value="1"/>
</dbReference>
<dbReference type="InterPro" id="IPR006115">
    <property type="entry name" value="6PGDH_NADP-bd"/>
</dbReference>
<dbReference type="Gene3D" id="1.10.1040.10">
    <property type="entry name" value="N-(1-d-carboxylethyl)-l-norvaline Dehydrogenase, domain 2"/>
    <property type="match status" value="1"/>
</dbReference>
<evidence type="ECO:0000313" key="3">
    <source>
        <dbReference type="EMBL" id="HIR02272.1"/>
    </source>
</evidence>
<accession>A0A9D1A1C5</accession>